<keyword evidence="3" id="KW-0862">Zinc</keyword>
<dbReference type="AlphaFoldDB" id="A0A501WEZ1"/>
<dbReference type="InterPro" id="IPR006913">
    <property type="entry name" value="CENP-V/GFA"/>
</dbReference>
<reference evidence="6 7" key="1">
    <citation type="submission" date="2019-06" db="EMBL/GenBank/DDBJ databases">
        <title>A novel bacterium of genus Amaricoccus, isolated from marine sediment.</title>
        <authorList>
            <person name="Huang H."/>
            <person name="Mo K."/>
            <person name="Hu Y."/>
        </authorList>
    </citation>
    <scope>NUCLEOTIDE SEQUENCE [LARGE SCALE GENOMIC DNA]</scope>
    <source>
        <strain evidence="6 7">HB172011</strain>
    </source>
</reference>
<proteinExistence type="inferred from homology"/>
<name>A0A501WEZ1_9RHOB</name>
<dbReference type="PANTHER" id="PTHR33337:SF40">
    <property type="entry name" value="CENP-V_GFA DOMAIN-CONTAINING PROTEIN-RELATED"/>
    <property type="match status" value="1"/>
</dbReference>
<dbReference type="RefSeq" id="WP_140455739.1">
    <property type="nucleotide sequence ID" value="NZ_VFRP01000026.1"/>
</dbReference>
<dbReference type="PROSITE" id="PS51891">
    <property type="entry name" value="CENP_V_GFA"/>
    <property type="match status" value="1"/>
</dbReference>
<evidence type="ECO:0000313" key="6">
    <source>
        <dbReference type="EMBL" id="TPE47988.1"/>
    </source>
</evidence>
<evidence type="ECO:0000256" key="4">
    <source>
        <dbReference type="ARBA" id="ARBA00023239"/>
    </source>
</evidence>
<organism evidence="6 7">
    <name type="scientific">Amaricoccus solimangrovi</name>
    <dbReference type="NCBI Taxonomy" id="2589815"/>
    <lineage>
        <taxon>Bacteria</taxon>
        <taxon>Pseudomonadati</taxon>
        <taxon>Pseudomonadota</taxon>
        <taxon>Alphaproteobacteria</taxon>
        <taxon>Rhodobacterales</taxon>
        <taxon>Paracoccaceae</taxon>
        <taxon>Amaricoccus</taxon>
    </lineage>
</organism>
<dbReference type="GO" id="GO:0046872">
    <property type="term" value="F:metal ion binding"/>
    <property type="evidence" value="ECO:0007669"/>
    <property type="project" value="UniProtKB-KW"/>
</dbReference>
<evidence type="ECO:0000313" key="7">
    <source>
        <dbReference type="Proteomes" id="UP000319255"/>
    </source>
</evidence>
<protein>
    <submittedName>
        <fullName evidence="6">GFA family protein</fullName>
    </submittedName>
</protein>
<dbReference type="Gene3D" id="3.90.1590.10">
    <property type="entry name" value="glutathione-dependent formaldehyde- activating enzyme (gfa)"/>
    <property type="match status" value="1"/>
</dbReference>
<dbReference type="InterPro" id="IPR011057">
    <property type="entry name" value="Mss4-like_sf"/>
</dbReference>
<dbReference type="OrthoDB" id="9807246at2"/>
<comment type="caution">
    <text evidence="6">The sequence shown here is derived from an EMBL/GenBank/DDBJ whole genome shotgun (WGS) entry which is preliminary data.</text>
</comment>
<dbReference type="SUPFAM" id="SSF51316">
    <property type="entry name" value="Mss4-like"/>
    <property type="match status" value="1"/>
</dbReference>
<sequence>MPDWTMPLEGGCRCGRVRVRVSAPPLLTSACHCRGCQRMTASAFSLSIAVPDAGFAVTRGETELGGMHGEARHHFCGWCKTWMFSTVEALGPFVNLRAPVLDDRSWFRPYIEMWTAAKLPGVATGAPRSYPEFPAMEDFPAILADYRAWAGIAE</sequence>
<gene>
    <name evidence="6" type="ORF">FJM51_19145</name>
</gene>
<dbReference type="GO" id="GO:0016846">
    <property type="term" value="F:carbon-sulfur lyase activity"/>
    <property type="evidence" value="ECO:0007669"/>
    <property type="project" value="InterPro"/>
</dbReference>
<keyword evidence="4" id="KW-0456">Lyase</keyword>
<comment type="similarity">
    <text evidence="1">Belongs to the Gfa family.</text>
</comment>
<dbReference type="PANTHER" id="PTHR33337">
    <property type="entry name" value="GFA DOMAIN-CONTAINING PROTEIN"/>
    <property type="match status" value="1"/>
</dbReference>
<dbReference type="Pfam" id="PF04828">
    <property type="entry name" value="GFA"/>
    <property type="match status" value="1"/>
</dbReference>
<keyword evidence="7" id="KW-1185">Reference proteome</keyword>
<evidence type="ECO:0000256" key="1">
    <source>
        <dbReference type="ARBA" id="ARBA00005495"/>
    </source>
</evidence>
<keyword evidence="2" id="KW-0479">Metal-binding</keyword>
<evidence type="ECO:0000256" key="2">
    <source>
        <dbReference type="ARBA" id="ARBA00022723"/>
    </source>
</evidence>
<dbReference type="EMBL" id="VFRP01000026">
    <property type="protein sequence ID" value="TPE47988.1"/>
    <property type="molecule type" value="Genomic_DNA"/>
</dbReference>
<dbReference type="Proteomes" id="UP000319255">
    <property type="component" value="Unassembled WGS sequence"/>
</dbReference>
<accession>A0A501WEZ1</accession>
<feature type="domain" description="CENP-V/GFA" evidence="5">
    <location>
        <begin position="8"/>
        <end position="111"/>
    </location>
</feature>
<evidence type="ECO:0000259" key="5">
    <source>
        <dbReference type="PROSITE" id="PS51891"/>
    </source>
</evidence>
<evidence type="ECO:0000256" key="3">
    <source>
        <dbReference type="ARBA" id="ARBA00022833"/>
    </source>
</evidence>